<dbReference type="AlphaFoldDB" id="A0A2N6LET8"/>
<proteinExistence type="predicted"/>
<accession>A0A2N6LET8</accession>
<gene>
    <name evidence="1" type="ORF">CEN46_13380</name>
</gene>
<dbReference type="Proteomes" id="UP000235081">
    <property type="component" value="Unassembled WGS sequence"/>
</dbReference>
<sequence>MFKFYVTDLSSVTTSSVMTDAVVFRLFCCSDRPSRNSRAVDKTKQINIPTTFEFRLITTTQLSKIISLASRSKLYGGQGNEIRA</sequence>
<comment type="caution">
    <text evidence="1">The sequence shown here is derived from an EMBL/GenBank/DDBJ whole genome shotgun (WGS) entry which is preliminary data.</text>
</comment>
<dbReference type="EMBL" id="NMQE01000380">
    <property type="protein sequence ID" value="PMB22018.1"/>
    <property type="molecule type" value="Genomic_DNA"/>
</dbReference>
<evidence type="ECO:0000313" key="1">
    <source>
        <dbReference type="EMBL" id="PMB22018.1"/>
    </source>
</evidence>
<protein>
    <submittedName>
        <fullName evidence="1">Uncharacterized protein</fullName>
    </submittedName>
</protein>
<name>A0A2N6LET8_9CYAN</name>
<evidence type="ECO:0000313" key="2">
    <source>
        <dbReference type="Proteomes" id="UP000235081"/>
    </source>
</evidence>
<organism evidence="1 2">
    <name type="scientific">Fischerella thermalis CCMEE 5318</name>
    <dbReference type="NCBI Taxonomy" id="2019666"/>
    <lineage>
        <taxon>Bacteria</taxon>
        <taxon>Bacillati</taxon>
        <taxon>Cyanobacteriota</taxon>
        <taxon>Cyanophyceae</taxon>
        <taxon>Nostocales</taxon>
        <taxon>Hapalosiphonaceae</taxon>
        <taxon>Fischerella</taxon>
    </lineage>
</organism>
<reference evidence="1 2" key="1">
    <citation type="submission" date="2017-07" db="EMBL/GenBank/DDBJ databases">
        <title>Genomes of Fischerella (Mastigocladus) sp. strains.</title>
        <authorList>
            <person name="Miller S.R."/>
        </authorList>
    </citation>
    <scope>NUCLEOTIDE SEQUENCE [LARGE SCALE GENOMIC DNA]</scope>
    <source>
        <strain evidence="1 2">CCMEE 5318</strain>
    </source>
</reference>